<feature type="binding site" evidence="4">
    <location>
        <position position="132"/>
    </location>
    <ligand>
        <name>S-adenosyl-L-methionine</name>
        <dbReference type="ChEBI" id="CHEBI:59789"/>
    </ligand>
</feature>
<dbReference type="EC" id="2.1.1.-" evidence="4"/>
<dbReference type="PANTHER" id="PTHR21008:SF1">
    <property type="entry name" value="25S RRNA (ADENINE(2142)-N(1))-METHYLTRANSFERASE"/>
    <property type="match status" value="1"/>
</dbReference>
<comment type="caution">
    <text evidence="6">The sequence shown here is derived from an EMBL/GenBank/DDBJ whole genome shotgun (WGS) entry which is preliminary data.</text>
</comment>
<dbReference type="InterPro" id="IPR029063">
    <property type="entry name" value="SAM-dependent_MTases_sf"/>
</dbReference>
<keyword evidence="2 4" id="KW-0808">Transferase</keyword>
<keyword evidence="1 4" id="KW-0489">Methyltransferase</keyword>
<dbReference type="OrthoDB" id="5954793at2759"/>
<reference evidence="6" key="1">
    <citation type="submission" date="2020-11" db="EMBL/GenBank/DDBJ databases">
        <authorList>
            <consortium name="DOE Joint Genome Institute"/>
            <person name="Ahrendt S."/>
            <person name="Riley R."/>
            <person name="Andreopoulos W."/>
            <person name="Labutti K."/>
            <person name="Pangilinan J."/>
            <person name="Ruiz-Duenas F.J."/>
            <person name="Barrasa J.M."/>
            <person name="Sanchez-Garcia M."/>
            <person name="Camarero S."/>
            <person name="Miyauchi S."/>
            <person name="Serrano A."/>
            <person name="Linde D."/>
            <person name="Babiker R."/>
            <person name="Drula E."/>
            <person name="Ayuso-Fernandez I."/>
            <person name="Pacheco R."/>
            <person name="Padilla G."/>
            <person name="Ferreira P."/>
            <person name="Barriuso J."/>
            <person name="Kellner H."/>
            <person name="Castanera R."/>
            <person name="Alfaro M."/>
            <person name="Ramirez L."/>
            <person name="Pisabarro A.G."/>
            <person name="Kuo A."/>
            <person name="Tritt A."/>
            <person name="Lipzen A."/>
            <person name="He G."/>
            <person name="Yan M."/>
            <person name="Ng V."/>
            <person name="Cullen D."/>
            <person name="Martin F."/>
            <person name="Rosso M.-N."/>
            <person name="Henrissat B."/>
            <person name="Hibbett D."/>
            <person name="Martinez A.T."/>
            <person name="Grigoriev I.V."/>
        </authorList>
    </citation>
    <scope>NUCLEOTIDE SEQUENCE</scope>
    <source>
        <strain evidence="6">CBS 247.69</strain>
    </source>
</reference>
<feature type="compositionally biased region" description="Low complexity" evidence="5">
    <location>
        <begin position="17"/>
        <end position="28"/>
    </location>
</feature>
<dbReference type="GO" id="GO:0016433">
    <property type="term" value="F:rRNA (adenine) methyltransferase activity"/>
    <property type="evidence" value="ECO:0007669"/>
    <property type="project" value="UniProtKB-UniRule"/>
</dbReference>
<dbReference type="EMBL" id="MU150318">
    <property type="protein sequence ID" value="KAF9459366.1"/>
    <property type="molecule type" value="Genomic_DNA"/>
</dbReference>
<evidence type="ECO:0000313" key="7">
    <source>
        <dbReference type="Proteomes" id="UP000807353"/>
    </source>
</evidence>
<comment type="subcellular location">
    <subcellularLocation>
        <location evidence="4">Nucleus</location>
        <location evidence="4">Nucleolus</location>
    </subcellularLocation>
</comment>
<gene>
    <name evidence="6" type="ORF">BDZ94DRAFT_1171862</name>
</gene>
<comment type="similarity">
    <text evidence="4">Belongs to the BMT2 family.</text>
</comment>
<keyword evidence="4" id="KW-0539">Nucleus</keyword>
<proteinExistence type="inferred from homology"/>
<evidence type="ECO:0000256" key="5">
    <source>
        <dbReference type="SAM" id="MobiDB-lite"/>
    </source>
</evidence>
<name>A0A9P6CBB6_9AGAR</name>
<keyword evidence="7" id="KW-1185">Reference proteome</keyword>
<dbReference type="Gene3D" id="3.40.50.150">
    <property type="entry name" value="Vaccinia Virus protein VP39"/>
    <property type="match status" value="1"/>
</dbReference>
<organism evidence="6 7">
    <name type="scientific">Collybia nuda</name>
    <dbReference type="NCBI Taxonomy" id="64659"/>
    <lineage>
        <taxon>Eukaryota</taxon>
        <taxon>Fungi</taxon>
        <taxon>Dikarya</taxon>
        <taxon>Basidiomycota</taxon>
        <taxon>Agaricomycotina</taxon>
        <taxon>Agaricomycetes</taxon>
        <taxon>Agaricomycetidae</taxon>
        <taxon>Agaricales</taxon>
        <taxon>Tricholomatineae</taxon>
        <taxon>Clitocybaceae</taxon>
        <taxon>Collybia</taxon>
    </lineage>
</organism>
<dbReference type="Proteomes" id="UP000807353">
    <property type="component" value="Unassembled WGS sequence"/>
</dbReference>
<dbReference type="InterPro" id="IPR021867">
    <property type="entry name" value="Bmt2/SAMTOR"/>
</dbReference>
<evidence type="ECO:0000256" key="4">
    <source>
        <dbReference type="HAMAP-Rule" id="MF_03044"/>
    </source>
</evidence>
<dbReference type="HAMAP" id="MF_03044">
    <property type="entry name" value="BMT2"/>
    <property type="match status" value="1"/>
</dbReference>
<dbReference type="SUPFAM" id="SSF53335">
    <property type="entry name" value="S-adenosyl-L-methionine-dependent methyltransferases"/>
    <property type="match status" value="1"/>
</dbReference>
<keyword evidence="3 4" id="KW-0949">S-adenosyl-L-methionine</keyword>
<accession>A0A9P6CBB6</accession>
<sequence length="271" mass="31305">MPKSRKKRTPITHSTKSRASSSRSHSSRSVIRRFHVLLKRRAQFQATRSSKELVDIENQIEEMGGLERYQQMSSIGQGSDRGGGSEKVLIKWLKDHNLNVNRHIKIKLLEVGALKPDNYGSCSSWIDCTPMDLRSRHPSILEQDFLLLNENEHFTSWDVISLSLVLNFVPEPKDRGHMLRLAHSLLVPDGYLFLALPLPCVSNSRYLNFQHLKALMTAIGFLELRDKWKEGGKMVYWLYQKRTATHISLDNFHKKVSLRNGNRRNNFCILL</sequence>
<protein>
    <recommendedName>
        <fullName evidence="4">25S rRNA adenine-N(1) methyltransferase</fullName>
        <ecNumber evidence="4">2.1.1.-</ecNumber>
    </recommendedName>
</protein>
<dbReference type="PANTHER" id="PTHR21008">
    <property type="entry name" value="S-ADENOSYLMETHIONINE SENSOR UPSTREAM OF MTORC1-RELATED"/>
    <property type="match status" value="1"/>
</dbReference>
<feature type="binding site" evidence="4">
    <location>
        <position position="112"/>
    </location>
    <ligand>
        <name>S-adenosyl-L-methionine</name>
        <dbReference type="ChEBI" id="CHEBI:59789"/>
    </ligand>
</feature>
<dbReference type="Pfam" id="PF11968">
    <property type="entry name" value="Bmt2"/>
    <property type="match status" value="1"/>
</dbReference>
<evidence type="ECO:0000313" key="6">
    <source>
        <dbReference type="EMBL" id="KAF9459366.1"/>
    </source>
</evidence>
<feature type="region of interest" description="Disordered" evidence="5">
    <location>
        <begin position="1"/>
        <end position="28"/>
    </location>
</feature>
<evidence type="ECO:0000256" key="1">
    <source>
        <dbReference type="ARBA" id="ARBA00022603"/>
    </source>
</evidence>
<feature type="compositionally biased region" description="Basic residues" evidence="5">
    <location>
        <begin position="1"/>
        <end position="10"/>
    </location>
</feature>
<comment type="function">
    <text evidence="4">S-adenosyl-L-methionine-dependent methyltransferase that specifically methylates the N(1) position of an adenine present in helix 65 in 25S rRNA.</text>
</comment>
<dbReference type="AlphaFoldDB" id="A0A9P6CBB6"/>
<evidence type="ECO:0000256" key="3">
    <source>
        <dbReference type="ARBA" id="ARBA00022691"/>
    </source>
</evidence>
<evidence type="ECO:0000256" key="2">
    <source>
        <dbReference type="ARBA" id="ARBA00022679"/>
    </source>
</evidence>
<dbReference type="GO" id="GO:0005730">
    <property type="term" value="C:nucleolus"/>
    <property type="evidence" value="ECO:0007669"/>
    <property type="project" value="UniProtKB-SubCell"/>
</dbReference>